<dbReference type="Proteomes" id="UP000034680">
    <property type="component" value="Unassembled WGS sequence"/>
</dbReference>
<dbReference type="InterPro" id="IPR002938">
    <property type="entry name" value="FAD-bd"/>
</dbReference>
<feature type="chain" id="PRO_5002545226" evidence="7">
    <location>
        <begin position="21"/>
        <end position="414"/>
    </location>
</feature>
<evidence type="ECO:0000256" key="7">
    <source>
        <dbReference type="SAM" id="SignalP"/>
    </source>
</evidence>
<proteinExistence type="predicted"/>
<comment type="cofactor">
    <cofactor evidence="1">
        <name>FAD</name>
        <dbReference type="ChEBI" id="CHEBI:57692"/>
    </cofactor>
</comment>
<dbReference type="PANTHER" id="PTHR47178">
    <property type="entry name" value="MONOOXYGENASE, FAD-BINDING"/>
    <property type="match status" value="1"/>
</dbReference>
<dbReference type="PRINTS" id="PR00420">
    <property type="entry name" value="RNGMNOXGNASE"/>
</dbReference>
<evidence type="ECO:0000256" key="1">
    <source>
        <dbReference type="ARBA" id="ARBA00001974"/>
    </source>
</evidence>
<name>A0A0G2HJ68_9PEZI</name>
<keyword evidence="4" id="KW-0560">Oxidoreductase</keyword>
<evidence type="ECO:0000313" key="9">
    <source>
        <dbReference type="EMBL" id="KKY35103.1"/>
    </source>
</evidence>
<keyword evidence="2" id="KW-0285">Flavoprotein</keyword>
<dbReference type="SUPFAM" id="SSF51905">
    <property type="entry name" value="FAD/NAD(P)-binding domain"/>
    <property type="match status" value="1"/>
</dbReference>
<dbReference type="GO" id="GO:0004497">
    <property type="term" value="F:monooxygenase activity"/>
    <property type="evidence" value="ECO:0007669"/>
    <property type="project" value="UniProtKB-KW"/>
</dbReference>
<accession>A0A0G2HJ68</accession>
<comment type="caution">
    <text evidence="9">The sequence shown here is derived from an EMBL/GenBank/DDBJ whole genome shotgun (WGS) entry which is preliminary data.</text>
</comment>
<feature type="domain" description="FAD-binding" evidence="8">
    <location>
        <begin position="321"/>
        <end position="388"/>
    </location>
</feature>
<dbReference type="OrthoDB" id="655030at2759"/>
<evidence type="ECO:0000256" key="2">
    <source>
        <dbReference type="ARBA" id="ARBA00022630"/>
    </source>
</evidence>
<gene>
    <name evidence="9" type="ORF">UCDDA912_g04895</name>
</gene>
<dbReference type="Gene3D" id="3.50.50.60">
    <property type="entry name" value="FAD/NAD(P)-binding domain"/>
    <property type="match status" value="1"/>
</dbReference>
<evidence type="ECO:0000256" key="4">
    <source>
        <dbReference type="ARBA" id="ARBA00023002"/>
    </source>
</evidence>
<keyword evidence="5" id="KW-0503">Monooxygenase</keyword>
<evidence type="ECO:0000256" key="6">
    <source>
        <dbReference type="SAM" id="MobiDB-lite"/>
    </source>
</evidence>
<evidence type="ECO:0000256" key="5">
    <source>
        <dbReference type="ARBA" id="ARBA00023033"/>
    </source>
</evidence>
<feature type="compositionally biased region" description="Basic and acidic residues" evidence="6">
    <location>
        <begin position="82"/>
        <end position="93"/>
    </location>
</feature>
<reference evidence="9 10" key="1">
    <citation type="submission" date="2015-05" db="EMBL/GenBank/DDBJ databases">
        <title>Distinctive expansion of gene families associated with plant cell wall degradation and secondary metabolism in the genomes of grapevine trunk pathogens.</title>
        <authorList>
            <person name="Lawrence D.P."/>
            <person name="Travadon R."/>
            <person name="Rolshausen P.E."/>
            <person name="Baumgartner K."/>
        </authorList>
    </citation>
    <scope>NUCLEOTIDE SEQUENCE [LARGE SCALE GENOMIC DNA]</scope>
    <source>
        <strain evidence="9">DA912</strain>
    </source>
</reference>
<sequence>MAPQAKVLIIGGGLSGLALAQGLKAAQVPFHVFERDTSAAFRAQGYRLRINDDAIAALRQLLPAPLFGALEQVGAETAPGGHRLDAATGEERGWPGGGPPPQHGRAHNADRAVLRRLLLRGLEGDVSFGRCLVGYALRAGGAVEARFADGTGEVGTVLVGADGVRSAVRKQFLPGLTILDSEGRAVFGKTEITPHLLSKVAPQLADGICFSSADGQPLVSLFSDTMRWDRERSAIPGIGIPNDYIYWVLCFRLDALQDVNSSPGGLVSLPPAESAQLSLHLTRSWHERLRVVFEAQEADETASLPFYLVKQDSFISEWENAHANNSEPVTLLGDAAHPIPPVAGLGASFAFQEAIDLYHALVRISDGQHSIPEELAAYGEKMRQRMGSLLDKIMGPAARFFSMRPVQELGSVSI</sequence>
<feature type="region of interest" description="Disordered" evidence="6">
    <location>
        <begin position="78"/>
        <end position="107"/>
    </location>
</feature>
<dbReference type="Pfam" id="PF13450">
    <property type="entry name" value="NAD_binding_8"/>
    <property type="match status" value="1"/>
</dbReference>
<evidence type="ECO:0000256" key="3">
    <source>
        <dbReference type="ARBA" id="ARBA00022827"/>
    </source>
</evidence>
<dbReference type="AlphaFoldDB" id="A0A0G2HJ68"/>
<dbReference type="PANTHER" id="PTHR47178:SF5">
    <property type="entry name" value="FAD-BINDING DOMAIN-CONTAINING PROTEIN"/>
    <property type="match status" value="1"/>
</dbReference>
<keyword evidence="7" id="KW-0732">Signal</keyword>
<dbReference type="GO" id="GO:0071949">
    <property type="term" value="F:FAD binding"/>
    <property type="evidence" value="ECO:0007669"/>
    <property type="project" value="InterPro"/>
</dbReference>
<dbReference type="STRING" id="1214573.A0A0G2HJ68"/>
<organism evidence="9 10">
    <name type="scientific">Diaporthe ampelina</name>
    <dbReference type="NCBI Taxonomy" id="1214573"/>
    <lineage>
        <taxon>Eukaryota</taxon>
        <taxon>Fungi</taxon>
        <taxon>Dikarya</taxon>
        <taxon>Ascomycota</taxon>
        <taxon>Pezizomycotina</taxon>
        <taxon>Sordariomycetes</taxon>
        <taxon>Sordariomycetidae</taxon>
        <taxon>Diaporthales</taxon>
        <taxon>Diaporthaceae</taxon>
        <taxon>Diaporthe</taxon>
    </lineage>
</organism>
<feature type="signal peptide" evidence="7">
    <location>
        <begin position="1"/>
        <end position="20"/>
    </location>
</feature>
<protein>
    <submittedName>
        <fullName evidence="9">Putative cercosporin toxin biosynthesis protein</fullName>
    </submittedName>
</protein>
<dbReference type="InterPro" id="IPR036188">
    <property type="entry name" value="FAD/NAD-bd_sf"/>
</dbReference>
<reference evidence="9 10" key="2">
    <citation type="submission" date="2015-05" db="EMBL/GenBank/DDBJ databases">
        <authorList>
            <person name="Morales-Cruz A."/>
            <person name="Amrine K.C."/>
            <person name="Cantu D."/>
        </authorList>
    </citation>
    <scope>NUCLEOTIDE SEQUENCE [LARGE SCALE GENOMIC DNA]</scope>
    <source>
        <strain evidence="9">DA912</strain>
    </source>
</reference>
<dbReference type="Pfam" id="PF01494">
    <property type="entry name" value="FAD_binding_3"/>
    <property type="match status" value="1"/>
</dbReference>
<evidence type="ECO:0000313" key="10">
    <source>
        <dbReference type="Proteomes" id="UP000034680"/>
    </source>
</evidence>
<keyword evidence="10" id="KW-1185">Reference proteome</keyword>
<keyword evidence="3" id="KW-0274">FAD</keyword>
<dbReference type="EMBL" id="LCUC01000172">
    <property type="protein sequence ID" value="KKY35103.1"/>
    <property type="molecule type" value="Genomic_DNA"/>
</dbReference>
<evidence type="ECO:0000259" key="8">
    <source>
        <dbReference type="Pfam" id="PF01494"/>
    </source>
</evidence>